<dbReference type="EMBL" id="JBEAFC010000004">
    <property type="protein sequence ID" value="KAL1558878.1"/>
    <property type="molecule type" value="Genomic_DNA"/>
</dbReference>
<organism evidence="1 2">
    <name type="scientific">Salvia divinorum</name>
    <name type="common">Maria pastora</name>
    <name type="synonym">Diviner's sage</name>
    <dbReference type="NCBI Taxonomy" id="28513"/>
    <lineage>
        <taxon>Eukaryota</taxon>
        <taxon>Viridiplantae</taxon>
        <taxon>Streptophyta</taxon>
        <taxon>Embryophyta</taxon>
        <taxon>Tracheophyta</taxon>
        <taxon>Spermatophyta</taxon>
        <taxon>Magnoliopsida</taxon>
        <taxon>eudicotyledons</taxon>
        <taxon>Gunneridae</taxon>
        <taxon>Pentapetalae</taxon>
        <taxon>asterids</taxon>
        <taxon>lamiids</taxon>
        <taxon>Lamiales</taxon>
        <taxon>Lamiaceae</taxon>
        <taxon>Nepetoideae</taxon>
        <taxon>Mentheae</taxon>
        <taxon>Salviinae</taxon>
        <taxon>Salvia</taxon>
        <taxon>Salvia subgen. Calosphace</taxon>
    </lineage>
</organism>
<evidence type="ECO:0000313" key="1">
    <source>
        <dbReference type="EMBL" id="KAL1558878.1"/>
    </source>
</evidence>
<gene>
    <name evidence="1" type="ORF">AAHA92_09288</name>
</gene>
<proteinExistence type="predicted"/>
<protein>
    <submittedName>
        <fullName evidence="1">Glycine-rich RNA-binding protein 3, mitochondrial-like</fullName>
    </submittedName>
</protein>
<keyword evidence="2" id="KW-1185">Reference proteome</keyword>
<dbReference type="Proteomes" id="UP001567538">
    <property type="component" value="Unassembled WGS sequence"/>
</dbReference>
<name>A0ABD1HUE3_SALDI</name>
<reference evidence="1 2" key="1">
    <citation type="submission" date="2024-06" db="EMBL/GenBank/DDBJ databases">
        <title>A chromosome level genome sequence of Diviner's sage (Salvia divinorum).</title>
        <authorList>
            <person name="Ford S.A."/>
            <person name="Ro D.-K."/>
            <person name="Ness R.W."/>
            <person name="Phillips M.A."/>
        </authorList>
    </citation>
    <scope>NUCLEOTIDE SEQUENCE [LARGE SCALE GENOMIC DNA]</scope>
    <source>
        <strain evidence="1">SAF-2024a</strain>
        <tissue evidence="1">Leaf</tissue>
    </source>
</reference>
<sequence>MPPLLLPSLPLVHSAARVTAVTLFSFTSASPLFPELHGRQLKVNYANDRPRGGIGGGGGYGGGGGGYGGSGGGYGGSGGGGFGGGADTGGYLAAGESQSGGVVIGGFGSDSGSYGVGATDGRF</sequence>
<dbReference type="AlphaFoldDB" id="A0ABD1HUE3"/>
<comment type="caution">
    <text evidence="1">The sequence shown here is derived from an EMBL/GenBank/DDBJ whole genome shotgun (WGS) entry which is preliminary data.</text>
</comment>
<evidence type="ECO:0000313" key="2">
    <source>
        <dbReference type="Proteomes" id="UP001567538"/>
    </source>
</evidence>
<accession>A0ABD1HUE3</accession>